<evidence type="ECO:0000256" key="1">
    <source>
        <dbReference type="SAM" id="MobiDB-lite"/>
    </source>
</evidence>
<sequence length="204" mass="22566">MGLSRSRGMLMYARGGFWFHIYLYYLALLNRSRGKTGNPRGCGPVAGSGKRILPSATKDQRRSSTSSSARTGPSTSHSGTSSDPWSVWTSSPWFLMREECALSHSRPSSTSAGRIFKSLTDDGWMDIELTIGAAFDHLGRVSHHIVVQDLGSGSSRDSRRGGGADPWQMTKLLQTSFEFITWRGSMRRRVGQKEQGRVDLGMME</sequence>
<feature type="region of interest" description="Disordered" evidence="1">
    <location>
        <begin position="36"/>
        <end position="85"/>
    </location>
</feature>
<feature type="transmembrane region" description="Helical" evidence="2">
    <location>
        <begin position="12"/>
        <end position="30"/>
    </location>
</feature>
<accession>A0A8T8WZ54</accession>
<keyword evidence="2" id="KW-1133">Transmembrane helix</keyword>
<dbReference type="Proteomes" id="UP000249497">
    <property type="component" value="Unassembled WGS sequence"/>
</dbReference>
<keyword evidence="4" id="KW-1185">Reference proteome</keyword>
<keyword evidence="2" id="KW-0812">Transmembrane</keyword>
<protein>
    <submittedName>
        <fullName evidence="3">Uncharacterized protein</fullName>
    </submittedName>
</protein>
<dbReference type="AlphaFoldDB" id="A0A8T8WZ54"/>
<name>A0A8T8WZ54_ASPJA</name>
<gene>
    <name evidence="3" type="ORF">BO86DRAFT_124713</name>
</gene>
<feature type="compositionally biased region" description="Low complexity" evidence="1">
    <location>
        <begin position="63"/>
        <end position="85"/>
    </location>
</feature>
<dbReference type="GeneID" id="37169742"/>
<proteinExistence type="predicted"/>
<dbReference type="EMBL" id="KZ824802">
    <property type="protein sequence ID" value="RAH80609.1"/>
    <property type="molecule type" value="Genomic_DNA"/>
</dbReference>
<evidence type="ECO:0000313" key="3">
    <source>
        <dbReference type="EMBL" id="RAH80609.1"/>
    </source>
</evidence>
<evidence type="ECO:0000313" key="4">
    <source>
        <dbReference type="Proteomes" id="UP000249497"/>
    </source>
</evidence>
<keyword evidence="2" id="KW-0472">Membrane</keyword>
<reference evidence="3 4" key="1">
    <citation type="submission" date="2018-02" db="EMBL/GenBank/DDBJ databases">
        <title>The genomes of Aspergillus section Nigri reveals drivers in fungal speciation.</title>
        <authorList>
            <consortium name="DOE Joint Genome Institute"/>
            <person name="Vesth T.C."/>
            <person name="Nybo J."/>
            <person name="Theobald S."/>
            <person name="Brandl J."/>
            <person name="Frisvad J.C."/>
            <person name="Nielsen K.F."/>
            <person name="Lyhne E.K."/>
            <person name="Kogle M.E."/>
            <person name="Kuo A."/>
            <person name="Riley R."/>
            <person name="Clum A."/>
            <person name="Nolan M."/>
            <person name="Lipzen A."/>
            <person name="Salamov A."/>
            <person name="Henrissat B."/>
            <person name="Wiebenga A."/>
            <person name="De vries R.P."/>
            <person name="Grigoriev I.V."/>
            <person name="Mortensen U.H."/>
            <person name="Andersen M.R."/>
            <person name="Baker S.E."/>
        </authorList>
    </citation>
    <scope>NUCLEOTIDE SEQUENCE [LARGE SCALE GENOMIC DNA]</scope>
    <source>
        <strain evidence="3 4">CBS 114.51</strain>
    </source>
</reference>
<organism evidence="3 4">
    <name type="scientific">Aspergillus japonicus CBS 114.51</name>
    <dbReference type="NCBI Taxonomy" id="1448312"/>
    <lineage>
        <taxon>Eukaryota</taxon>
        <taxon>Fungi</taxon>
        <taxon>Dikarya</taxon>
        <taxon>Ascomycota</taxon>
        <taxon>Pezizomycotina</taxon>
        <taxon>Eurotiomycetes</taxon>
        <taxon>Eurotiomycetidae</taxon>
        <taxon>Eurotiales</taxon>
        <taxon>Aspergillaceae</taxon>
        <taxon>Aspergillus</taxon>
        <taxon>Aspergillus subgen. Circumdati</taxon>
    </lineage>
</organism>
<dbReference type="RefSeq" id="XP_025526503.1">
    <property type="nucleotide sequence ID" value="XM_025666050.1"/>
</dbReference>
<evidence type="ECO:0000256" key="2">
    <source>
        <dbReference type="SAM" id="Phobius"/>
    </source>
</evidence>